<dbReference type="Proteomes" id="UP000356253">
    <property type="component" value="Unassembled WGS sequence"/>
</dbReference>
<sequence length="117" mass="14206">MYFGSFYFYKNYIIGEIKEGVFYDWKKANRLIKLALNFYGSGKKPHYISNRKNSYFVNPADWIKFYKSEHRISSYLIVHRSKSSMFNIKFEKMFFKDKILHFDSLHEAVNWVNSTKK</sequence>
<gene>
    <name evidence="1" type="ORF">FVB9532_02452</name>
</gene>
<keyword evidence="2" id="KW-1185">Reference proteome</keyword>
<protein>
    <submittedName>
        <fullName evidence="1">Uncharacterized protein</fullName>
    </submittedName>
</protein>
<reference evidence="1" key="1">
    <citation type="submission" date="2019-09" db="EMBL/GenBank/DDBJ databases">
        <authorList>
            <person name="Rodrigo-Torres L."/>
            <person name="Arahal R. D."/>
            <person name="Lucena T."/>
        </authorList>
    </citation>
    <scope>NUCLEOTIDE SEQUENCE</scope>
    <source>
        <strain evidence="1">ISS653</strain>
    </source>
</reference>
<proteinExistence type="predicted"/>
<evidence type="ECO:0000313" key="2">
    <source>
        <dbReference type="Proteomes" id="UP000356253"/>
    </source>
</evidence>
<accession>A0AC61Y9I5</accession>
<evidence type="ECO:0000313" key="1">
    <source>
        <dbReference type="EMBL" id="VVV01171.1"/>
    </source>
</evidence>
<comment type="caution">
    <text evidence="1">The sequence shown here is derived from an EMBL/GenBank/DDBJ whole genome shotgun (WGS) entry which is preliminary data.</text>
</comment>
<dbReference type="EMBL" id="CABVMM010000009">
    <property type="protein sequence ID" value="VVV01171.1"/>
    <property type="molecule type" value="Genomic_DNA"/>
</dbReference>
<organism evidence="1 2">
    <name type="scientific">Mesonia oceanica</name>
    <dbReference type="NCBI Taxonomy" id="2687242"/>
    <lineage>
        <taxon>Bacteria</taxon>
        <taxon>Pseudomonadati</taxon>
        <taxon>Bacteroidota</taxon>
        <taxon>Flavobacteriia</taxon>
        <taxon>Flavobacteriales</taxon>
        <taxon>Flavobacteriaceae</taxon>
        <taxon>Mesonia</taxon>
    </lineage>
</organism>
<name>A0AC61Y9I5_9FLAO</name>